<sequence>MNKSTKITAGVLLGGVALLGAVAPASAQTPGTAVGTLAQAAFASDAWVQGAQPTLSATGTAVVDLPAVGATGTISSGGLCLDYAAAGEPIAAVCDGSANQLFSAERSADGATFSLNAVNRPIETRRLTIGASADQGKLILRAYSTAGTPWLKSGLTASHSSVVLDGASGGLMPTFSGTGEPGLSVEVRGQDDMLLLTTVVAPNGTWSAQSTVELPEQSYTVTAVQNDGTDTSTDELTFTVVAAPIADPLLAGGAAMVLAVGAAAVFGMQSRRAARVAS</sequence>
<feature type="chain" id="PRO_5021391664" evidence="2">
    <location>
        <begin position="28"/>
        <end position="278"/>
    </location>
</feature>
<dbReference type="OrthoDB" id="5097616at2"/>
<dbReference type="GO" id="GO:0005975">
    <property type="term" value="P:carbohydrate metabolic process"/>
    <property type="evidence" value="ECO:0007669"/>
    <property type="project" value="UniProtKB-ARBA"/>
</dbReference>
<feature type="transmembrane region" description="Helical" evidence="1">
    <location>
        <begin position="249"/>
        <end position="268"/>
    </location>
</feature>
<dbReference type="EMBL" id="CP041040">
    <property type="protein sequence ID" value="QDE33720.1"/>
    <property type="molecule type" value="Genomic_DNA"/>
</dbReference>
<organism evidence="3 4">
    <name type="scientific">Microbacterium foliorum</name>
    <dbReference type="NCBI Taxonomy" id="104336"/>
    <lineage>
        <taxon>Bacteria</taxon>
        <taxon>Bacillati</taxon>
        <taxon>Actinomycetota</taxon>
        <taxon>Actinomycetes</taxon>
        <taxon>Micrococcales</taxon>
        <taxon>Microbacteriaceae</taxon>
        <taxon>Microbacterium</taxon>
    </lineage>
</organism>
<evidence type="ECO:0000256" key="2">
    <source>
        <dbReference type="SAM" id="SignalP"/>
    </source>
</evidence>
<evidence type="ECO:0000313" key="3">
    <source>
        <dbReference type="EMBL" id="QDE33720.1"/>
    </source>
</evidence>
<evidence type="ECO:0000313" key="4">
    <source>
        <dbReference type="Proteomes" id="UP000316125"/>
    </source>
</evidence>
<dbReference type="Gene3D" id="2.60.40.10">
    <property type="entry name" value="Immunoglobulins"/>
    <property type="match status" value="1"/>
</dbReference>
<gene>
    <name evidence="3" type="ORF">FIV50_02245</name>
</gene>
<keyword evidence="1" id="KW-0472">Membrane</keyword>
<reference evidence="3 4" key="1">
    <citation type="submission" date="2019-06" db="EMBL/GenBank/DDBJ databases">
        <title>Complete genome of Microbacterium foliorum M2.</title>
        <authorList>
            <person name="Cao G."/>
        </authorList>
    </citation>
    <scope>NUCLEOTIDE SEQUENCE [LARGE SCALE GENOMIC DNA]</scope>
    <source>
        <strain evidence="3 4">M2</strain>
    </source>
</reference>
<keyword evidence="1" id="KW-0812">Transmembrane</keyword>
<keyword evidence="1" id="KW-1133">Transmembrane helix</keyword>
<dbReference type="Proteomes" id="UP000316125">
    <property type="component" value="Chromosome"/>
</dbReference>
<feature type="signal peptide" evidence="2">
    <location>
        <begin position="1"/>
        <end position="27"/>
    </location>
</feature>
<dbReference type="RefSeq" id="WP_140036009.1">
    <property type="nucleotide sequence ID" value="NZ_CP041040.1"/>
</dbReference>
<name>A0A4Y5YLN8_9MICO</name>
<evidence type="ECO:0000256" key="1">
    <source>
        <dbReference type="SAM" id="Phobius"/>
    </source>
</evidence>
<proteinExistence type="predicted"/>
<protein>
    <submittedName>
        <fullName evidence="3">Uncharacterized protein</fullName>
    </submittedName>
</protein>
<dbReference type="AlphaFoldDB" id="A0A4Y5YLN8"/>
<keyword evidence="2" id="KW-0732">Signal</keyword>
<accession>A0A4Y5YLN8</accession>
<dbReference type="InterPro" id="IPR013783">
    <property type="entry name" value="Ig-like_fold"/>
</dbReference>